<organism evidence="2 3">
    <name type="scientific">Pelobates cultripes</name>
    <name type="common">Western spadefoot toad</name>
    <dbReference type="NCBI Taxonomy" id="61616"/>
    <lineage>
        <taxon>Eukaryota</taxon>
        <taxon>Metazoa</taxon>
        <taxon>Chordata</taxon>
        <taxon>Craniata</taxon>
        <taxon>Vertebrata</taxon>
        <taxon>Euteleostomi</taxon>
        <taxon>Amphibia</taxon>
        <taxon>Batrachia</taxon>
        <taxon>Anura</taxon>
        <taxon>Pelobatoidea</taxon>
        <taxon>Pelobatidae</taxon>
        <taxon>Pelobates</taxon>
    </lineage>
</organism>
<feature type="compositionally biased region" description="Low complexity" evidence="1">
    <location>
        <begin position="76"/>
        <end position="89"/>
    </location>
</feature>
<name>A0AAD1VWC5_PELCU</name>
<proteinExistence type="predicted"/>
<evidence type="ECO:0000256" key="1">
    <source>
        <dbReference type="SAM" id="MobiDB-lite"/>
    </source>
</evidence>
<accession>A0AAD1VWC5</accession>
<feature type="compositionally biased region" description="Basic residues" evidence="1">
    <location>
        <begin position="64"/>
        <end position="75"/>
    </location>
</feature>
<dbReference type="Proteomes" id="UP001295444">
    <property type="component" value="Chromosome 03"/>
</dbReference>
<dbReference type="EMBL" id="OW240914">
    <property type="protein sequence ID" value="CAH2273986.1"/>
    <property type="molecule type" value="Genomic_DNA"/>
</dbReference>
<feature type="compositionally biased region" description="Basic and acidic residues" evidence="1">
    <location>
        <begin position="103"/>
        <end position="115"/>
    </location>
</feature>
<sequence length="148" mass="16554">MADAAVALTQGGVVSTTLQRLDALIEAFWEKLRAKQTLHETVITPMRPTCHTPSSPTALARGPLRLRRRRKRPRAAKQAAQRKAMSRQAVSRGAPQPYSPLKHMNDKQRAEEKGERHLHKRDQQLPPPAVGLQAHALWDSKFTMMGIG</sequence>
<reference evidence="2" key="1">
    <citation type="submission" date="2022-03" db="EMBL/GenBank/DDBJ databases">
        <authorList>
            <person name="Alioto T."/>
            <person name="Alioto T."/>
            <person name="Gomez Garrido J."/>
        </authorList>
    </citation>
    <scope>NUCLEOTIDE SEQUENCE</scope>
</reference>
<protein>
    <submittedName>
        <fullName evidence="2">Uncharacterized protein</fullName>
    </submittedName>
</protein>
<evidence type="ECO:0000313" key="2">
    <source>
        <dbReference type="EMBL" id="CAH2273986.1"/>
    </source>
</evidence>
<dbReference type="AlphaFoldDB" id="A0AAD1VWC5"/>
<evidence type="ECO:0000313" key="3">
    <source>
        <dbReference type="Proteomes" id="UP001295444"/>
    </source>
</evidence>
<feature type="region of interest" description="Disordered" evidence="1">
    <location>
        <begin position="46"/>
        <end position="126"/>
    </location>
</feature>
<gene>
    <name evidence="2" type="ORF">PECUL_23A055954</name>
</gene>
<keyword evidence="3" id="KW-1185">Reference proteome</keyword>